<dbReference type="Gene3D" id="2.60.120.1440">
    <property type="match status" value="1"/>
</dbReference>
<dbReference type="EMBL" id="JABANE010000031">
    <property type="protein sequence ID" value="NME68865.1"/>
    <property type="molecule type" value="Genomic_DNA"/>
</dbReference>
<dbReference type="InterPro" id="IPR006860">
    <property type="entry name" value="FecR"/>
</dbReference>
<dbReference type="PANTHER" id="PTHR30273:SF2">
    <property type="entry name" value="PROTEIN FECR"/>
    <property type="match status" value="1"/>
</dbReference>
<proteinExistence type="predicted"/>
<sequence>MSAIDKYIENKDFVTWVLGDVSKDEFWKNYLEENPEEKENIDKAKDWVKQVKVKDPYFSAQRENELWKIIDQKIASSNNPIKTKTISFKNTWWKYGAAVIVLGLIVNFYYRNFVPQHHVEMAKKGFTNEVKLPDGSTVNLNAESSISYDKESFTAGRYLSLKGEAFFKVEKGQTFQVNTEMGTVTVLGTSFNILARKKTWVVSCYTGKVAVKDNDGNQVILTKGQEAVYKNGNFVTNTHKLSQPDWQRGLFKYSNATLETVFKEIQRQFDVRIIYKNSDIQKLRFSGTISNKSLEQALDIISKSMDINYKIDNQTKEVEISY</sequence>
<feature type="transmembrane region" description="Helical" evidence="1">
    <location>
        <begin position="92"/>
        <end position="110"/>
    </location>
</feature>
<dbReference type="Pfam" id="PF16344">
    <property type="entry name" value="FecR_C"/>
    <property type="match status" value="1"/>
</dbReference>
<organism evidence="4 5">
    <name type="scientific">Flammeovirga aprica JL-4</name>
    <dbReference type="NCBI Taxonomy" id="694437"/>
    <lineage>
        <taxon>Bacteria</taxon>
        <taxon>Pseudomonadati</taxon>
        <taxon>Bacteroidota</taxon>
        <taxon>Cytophagia</taxon>
        <taxon>Cytophagales</taxon>
        <taxon>Flammeovirgaceae</taxon>
        <taxon>Flammeovirga</taxon>
    </lineage>
</organism>
<dbReference type="Gene3D" id="3.55.50.30">
    <property type="match status" value="1"/>
</dbReference>
<dbReference type="PIRSF" id="PIRSF018266">
    <property type="entry name" value="FecR"/>
    <property type="match status" value="1"/>
</dbReference>
<dbReference type="PANTHER" id="PTHR30273">
    <property type="entry name" value="PERIPLASMIC SIGNAL SENSOR AND SIGMA FACTOR ACTIVATOR FECR-RELATED"/>
    <property type="match status" value="1"/>
</dbReference>
<evidence type="ECO:0000256" key="1">
    <source>
        <dbReference type="SAM" id="Phobius"/>
    </source>
</evidence>
<dbReference type="InterPro" id="IPR012373">
    <property type="entry name" value="Ferrdict_sens_TM"/>
</dbReference>
<dbReference type="Proteomes" id="UP000576082">
    <property type="component" value="Unassembled WGS sequence"/>
</dbReference>
<dbReference type="AlphaFoldDB" id="A0A7X9RUD2"/>
<name>A0A7X9RUD2_9BACT</name>
<keyword evidence="5" id="KW-1185">Reference proteome</keyword>
<dbReference type="RefSeq" id="WP_169657158.1">
    <property type="nucleotide sequence ID" value="NZ_JABANE010000031.1"/>
</dbReference>
<protein>
    <submittedName>
        <fullName evidence="4">FecR family protein</fullName>
    </submittedName>
</protein>
<dbReference type="InterPro" id="IPR032508">
    <property type="entry name" value="FecR_C"/>
</dbReference>
<evidence type="ECO:0000259" key="3">
    <source>
        <dbReference type="Pfam" id="PF16344"/>
    </source>
</evidence>
<reference evidence="4 5" key="1">
    <citation type="submission" date="2020-04" db="EMBL/GenBank/DDBJ databases">
        <title>Flammeovirga sp. SR4, a novel species isolated from seawater.</title>
        <authorList>
            <person name="Wang X."/>
        </authorList>
    </citation>
    <scope>NUCLEOTIDE SEQUENCE [LARGE SCALE GENOMIC DNA]</scope>
    <source>
        <strain evidence="4 5">ATCC 23126</strain>
    </source>
</reference>
<dbReference type="GO" id="GO:0016989">
    <property type="term" value="F:sigma factor antagonist activity"/>
    <property type="evidence" value="ECO:0007669"/>
    <property type="project" value="TreeGrafter"/>
</dbReference>
<dbReference type="Pfam" id="PF04773">
    <property type="entry name" value="FecR"/>
    <property type="match status" value="1"/>
</dbReference>
<feature type="domain" description="FecR protein" evidence="2">
    <location>
        <begin position="128"/>
        <end position="209"/>
    </location>
</feature>
<feature type="domain" description="Protein FecR C-terminal" evidence="3">
    <location>
        <begin position="251"/>
        <end position="315"/>
    </location>
</feature>
<gene>
    <name evidence="4" type="ORF">HHU12_12905</name>
</gene>
<comment type="caution">
    <text evidence="4">The sequence shown here is derived from an EMBL/GenBank/DDBJ whole genome shotgun (WGS) entry which is preliminary data.</text>
</comment>
<evidence type="ECO:0000259" key="2">
    <source>
        <dbReference type="Pfam" id="PF04773"/>
    </source>
</evidence>
<evidence type="ECO:0000313" key="5">
    <source>
        <dbReference type="Proteomes" id="UP000576082"/>
    </source>
</evidence>
<keyword evidence="1" id="KW-0472">Membrane</keyword>
<keyword evidence="1" id="KW-1133">Transmembrane helix</keyword>
<keyword evidence="1" id="KW-0812">Transmembrane</keyword>
<accession>A0A7X9RUD2</accession>
<evidence type="ECO:0000313" key="4">
    <source>
        <dbReference type="EMBL" id="NME68865.1"/>
    </source>
</evidence>